<sequence length="221" mass="24107">MQTFFCLHESDGLRTGLLNENGRHREETLTAREIGKFVPRREQRKIPQAAIMAGVLFEHFELNNMIRDLGGNPEQIPLVVCNRFANWDHVADAMAPSPVITARGIDSYVATAWFPAAVQGYLTIRYSNTAQAITLSTKSNPIVATMVDHLRSDALGGMAVLASFEYVPKRIGQSLVTGDVPQLYGAVSLITAQDSVAAIEIALSQHRAIAAGAIHRTPELV</sequence>
<dbReference type="EMBL" id="LAZR01000818">
    <property type="protein sequence ID" value="KKN57125.1"/>
    <property type="molecule type" value="Genomic_DNA"/>
</dbReference>
<name>A0A0F9RKM2_9ZZZZ</name>
<evidence type="ECO:0000313" key="1">
    <source>
        <dbReference type="EMBL" id="KKN57125.1"/>
    </source>
</evidence>
<gene>
    <name evidence="1" type="ORF">LCGC14_0565420</name>
</gene>
<accession>A0A0F9RKM2</accession>
<proteinExistence type="predicted"/>
<dbReference type="AlphaFoldDB" id="A0A0F9RKM2"/>
<reference evidence="1" key="1">
    <citation type="journal article" date="2015" name="Nature">
        <title>Complex archaea that bridge the gap between prokaryotes and eukaryotes.</title>
        <authorList>
            <person name="Spang A."/>
            <person name="Saw J.H."/>
            <person name="Jorgensen S.L."/>
            <person name="Zaremba-Niedzwiedzka K."/>
            <person name="Martijn J."/>
            <person name="Lind A.E."/>
            <person name="van Eijk R."/>
            <person name="Schleper C."/>
            <person name="Guy L."/>
            <person name="Ettema T.J."/>
        </authorList>
    </citation>
    <scope>NUCLEOTIDE SEQUENCE</scope>
</reference>
<comment type="caution">
    <text evidence="1">The sequence shown here is derived from an EMBL/GenBank/DDBJ whole genome shotgun (WGS) entry which is preliminary data.</text>
</comment>
<organism evidence="1">
    <name type="scientific">marine sediment metagenome</name>
    <dbReference type="NCBI Taxonomy" id="412755"/>
    <lineage>
        <taxon>unclassified sequences</taxon>
        <taxon>metagenomes</taxon>
        <taxon>ecological metagenomes</taxon>
    </lineage>
</organism>
<protein>
    <submittedName>
        <fullName evidence="1">Uncharacterized protein</fullName>
    </submittedName>
</protein>